<keyword evidence="3" id="KW-1185">Reference proteome</keyword>
<evidence type="ECO:0008006" key="4">
    <source>
        <dbReference type="Google" id="ProtNLM"/>
    </source>
</evidence>
<evidence type="ECO:0000313" key="2">
    <source>
        <dbReference type="EMBL" id="KAG7284233.1"/>
    </source>
</evidence>
<dbReference type="EMBL" id="JAHCVI010000006">
    <property type="protein sequence ID" value="KAG7284233.1"/>
    <property type="molecule type" value="Genomic_DNA"/>
</dbReference>
<evidence type="ECO:0000313" key="3">
    <source>
        <dbReference type="Proteomes" id="UP001197093"/>
    </source>
</evidence>
<gene>
    <name evidence="2" type="ORF">NEMBOFW57_010597</name>
</gene>
<name>A0AAD4EN18_9PEZI</name>
<protein>
    <recommendedName>
        <fullName evidence="4">BZIP transcription factor</fullName>
    </recommendedName>
</protein>
<feature type="region of interest" description="Disordered" evidence="1">
    <location>
        <begin position="31"/>
        <end position="60"/>
    </location>
</feature>
<dbReference type="PANTHER" id="PTHR37012">
    <property type="entry name" value="B-ZIP TRANSCRIPTION FACTOR (EUROFUNG)-RELATED"/>
    <property type="match status" value="1"/>
</dbReference>
<dbReference type="CDD" id="cd14688">
    <property type="entry name" value="bZIP_YAP"/>
    <property type="match status" value="1"/>
</dbReference>
<dbReference type="InterPro" id="IPR021833">
    <property type="entry name" value="DUF3425"/>
</dbReference>
<reference evidence="2" key="1">
    <citation type="submission" date="2023-02" db="EMBL/GenBank/DDBJ databases">
        <authorList>
            <person name="Palmer J.M."/>
        </authorList>
    </citation>
    <scope>NUCLEOTIDE SEQUENCE</scope>
    <source>
        <strain evidence="2">FW57</strain>
    </source>
</reference>
<evidence type="ECO:0000256" key="1">
    <source>
        <dbReference type="SAM" id="MobiDB-lite"/>
    </source>
</evidence>
<feature type="compositionally biased region" description="Basic and acidic residues" evidence="1">
    <location>
        <begin position="47"/>
        <end position="57"/>
    </location>
</feature>
<dbReference type="Pfam" id="PF11905">
    <property type="entry name" value="DUF3425"/>
    <property type="match status" value="1"/>
</dbReference>
<organism evidence="2 3">
    <name type="scientific">Staphylotrichum longicolle</name>
    <dbReference type="NCBI Taxonomy" id="669026"/>
    <lineage>
        <taxon>Eukaryota</taxon>
        <taxon>Fungi</taxon>
        <taxon>Dikarya</taxon>
        <taxon>Ascomycota</taxon>
        <taxon>Pezizomycotina</taxon>
        <taxon>Sordariomycetes</taxon>
        <taxon>Sordariomycetidae</taxon>
        <taxon>Sordariales</taxon>
        <taxon>Chaetomiaceae</taxon>
        <taxon>Staphylotrichum</taxon>
    </lineage>
</organism>
<accession>A0AAD4EN18</accession>
<proteinExistence type="predicted"/>
<dbReference type="PANTHER" id="PTHR37012:SF6">
    <property type="entry name" value="BZIP TRANSCRIPTION FACTOR"/>
    <property type="match status" value="1"/>
</dbReference>
<dbReference type="GO" id="GO:0003700">
    <property type="term" value="F:DNA-binding transcription factor activity"/>
    <property type="evidence" value="ECO:0007669"/>
    <property type="project" value="InterPro"/>
</dbReference>
<comment type="caution">
    <text evidence="2">The sequence shown here is derived from an EMBL/GenBank/DDBJ whole genome shotgun (WGS) entry which is preliminary data.</text>
</comment>
<dbReference type="Proteomes" id="UP001197093">
    <property type="component" value="Unassembled WGS sequence"/>
</dbReference>
<dbReference type="SUPFAM" id="SSF57959">
    <property type="entry name" value="Leucine zipper domain"/>
    <property type="match status" value="1"/>
</dbReference>
<dbReference type="InterPro" id="IPR046347">
    <property type="entry name" value="bZIP_sf"/>
</dbReference>
<dbReference type="AlphaFoldDB" id="A0AAD4EN18"/>
<sequence length="348" mass="40232">MAADSFKDNNHTSHTIVTTSAAEVLVYLPAVPGPRSKTRPRKSVGSLDKKRERDRRAQQNLRTKRLERIQELEQRLVLLDDKVRKYGRILLDFDKLPLHPPAAVISEAESAAQTMMEFSRRSPEGTASLQPCLPTDSSIPRWKVTPYHEDGDVIMTDCFRLWLQRPDLVKASPESPAPLELLYGSKTNFLANVIHEAGRKWPCRDPERLAGGWLCYHFIKWMICPTQAAYSHLQPWQLPVQEQLQKKHPYFIDLLWWPGLRANMINKQHRYDLADAFALFTCCIKVRWAWGKNFLEPGEDGQFRILPEFYDTFTRIEGWGLTDELMTRYPAIVDGLDVDSIRFQVALE</sequence>